<evidence type="ECO:0000259" key="3">
    <source>
        <dbReference type="Pfam" id="PF00120"/>
    </source>
</evidence>
<feature type="domain" description="GS catalytic" evidence="3">
    <location>
        <begin position="1"/>
        <end position="39"/>
    </location>
</feature>
<keyword evidence="5" id="KW-1185">Reference proteome</keyword>
<dbReference type="InterPro" id="IPR014746">
    <property type="entry name" value="Gln_synth/guanido_kin_cat_dom"/>
</dbReference>
<comment type="similarity">
    <text evidence="2">Belongs to the glutamine synthetase family.</text>
</comment>
<dbReference type="InterPro" id="IPR008146">
    <property type="entry name" value="Gln_synth_cat_dom"/>
</dbReference>
<evidence type="ECO:0000313" key="4">
    <source>
        <dbReference type="EMBL" id="NMG19743.1"/>
    </source>
</evidence>
<dbReference type="Pfam" id="PF00120">
    <property type="entry name" value="Gln-synt_C"/>
    <property type="match status" value="1"/>
</dbReference>
<sequence>MAGIVHHLPAMNALTTPNVKYYRCIHPHNWSGAFRCWAKA</sequence>
<evidence type="ECO:0000313" key="5">
    <source>
        <dbReference type="Proteomes" id="UP000718564"/>
    </source>
</evidence>
<evidence type="ECO:0000256" key="1">
    <source>
        <dbReference type="ARBA" id="ARBA00045640"/>
    </source>
</evidence>
<dbReference type="Proteomes" id="UP000718564">
    <property type="component" value="Unassembled WGS sequence"/>
</dbReference>
<reference evidence="4 5" key="1">
    <citation type="submission" date="2018-06" db="EMBL/GenBank/DDBJ databases">
        <title>Comparative genomics of Brasilonema spp. strains.</title>
        <authorList>
            <person name="Alvarenga D.O."/>
            <person name="Fiore M.F."/>
            <person name="Varani A.M."/>
        </authorList>
    </citation>
    <scope>NUCLEOTIDE SEQUENCE [LARGE SCALE GENOMIC DNA]</scope>
    <source>
        <strain evidence="4 5">SPC951</strain>
    </source>
</reference>
<name>A0ABX1P6X8_9CYAN</name>
<gene>
    <name evidence="4" type="ORF">DP116_09840</name>
</gene>
<dbReference type="SUPFAM" id="SSF55931">
    <property type="entry name" value="Glutamine synthetase/guanido kinase"/>
    <property type="match status" value="1"/>
</dbReference>
<dbReference type="EMBL" id="QMEB01000057">
    <property type="protein sequence ID" value="NMG19743.1"/>
    <property type="molecule type" value="Genomic_DNA"/>
</dbReference>
<evidence type="ECO:0000256" key="2">
    <source>
        <dbReference type="RuleBase" id="RU000384"/>
    </source>
</evidence>
<comment type="function">
    <text evidence="1">Involved in nitrogen metabolism via ammonium assimilation. Catalyzes the ATP-dependent biosynthesis of glutamine from glutamate and ammonia.</text>
</comment>
<organism evidence="4 5">
    <name type="scientific">Brasilonema bromeliae SPC951</name>
    <dbReference type="NCBI Taxonomy" id="385972"/>
    <lineage>
        <taxon>Bacteria</taxon>
        <taxon>Bacillati</taxon>
        <taxon>Cyanobacteriota</taxon>
        <taxon>Cyanophyceae</taxon>
        <taxon>Nostocales</taxon>
        <taxon>Scytonemataceae</taxon>
        <taxon>Brasilonema</taxon>
        <taxon>Bromeliae group (in: Brasilonema)</taxon>
    </lineage>
</organism>
<comment type="caution">
    <text evidence="4">The sequence shown here is derived from an EMBL/GenBank/DDBJ whole genome shotgun (WGS) entry which is preliminary data.</text>
</comment>
<proteinExistence type="inferred from homology"/>
<protein>
    <recommendedName>
        <fullName evidence="3">GS catalytic domain-containing protein</fullName>
    </recommendedName>
</protein>
<dbReference type="Gene3D" id="3.30.590.10">
    <property type="entry name" value="Glutamine synthetase/guanido kinase, catalytic domain"/>
    <property type="match status" value="1"/>
</dbReference>
<accession>A0ABX1P6X8</accession>